<dbReference type="PROSITE" id="PS50893">
    <property type="entry name" value="ABC_TRANSPORTER_2"/>
    <property type="match status" value="1"/>
</dbReference>
<dbReference type="PROSITE" id="PS00211">
    <property type="entry name" value="ABC_TRANSPORTER_1"/>
    <property type="match status" value="1"/>
</dbReference>
<protein>
    <submittedName>
        <fullName evidence="11">ABC transporter ATP-binding protein</fullName>
    </submittedName>
</protein>
<keyword evidence="5" id="KW-0547">Nucleotide-binding</keyword>
<gene>
    <name evidence="11" type="ORF">QQX04_13855</name>
</gene>
<keyword evidence="9" id="KW-0472">Membrane</keyword>
<comment type="caution">
    <text evidence="11">The sequence shown here is derived from an EMBL/GenBank/DDBJ whole genome shotgun (WGS) entry which is preliminary data.</text>
</comment>
<dbReference type="RefSeq" id="WP_301130193.1">
    <property type="nucleotide sequence ID" value="NZ_JAUHPV010000011.1"/>
</dbReference>
<dbReference type="InterPro" id="IPR003593">
    <property type="entry name" value="AAA+_ATPase"/>
</dbReference>
<dbReference type="CDD" id="cd03214">
    <property type="entry name" value="ABC_Iron-Siderophores_B12_Hemin"/>
    <property type="match status" value="1"/>
</dbReference>
<dbReference type="PANTHER" id="PTHR42771:SF2">
    <property type="entry name" value="IRON(3+)-HYDROXAMATE IMPORT ATP-BINDING PROTEIN FHUC"/>
    <property type="match status" value="1"/>
</dbReference>
<evidence type="ECO:0000256" key="6">
    <source>
        <dbReference type="ARBA" id="ARBA00022840"/>
    </source>
</evidence>
<organism evidence="11 12">
    <name type="scientific">Demequina zhanjiangensis</name>
    <dbReference type="NCBI Taxonomy" id="3051659"/>
    <lineage>
        <taxon>Bacteria</taxon>
        <taxon>Bacillati</taxon>
        <taxon>Actinomycetota</taxon>
        <taxon>Actinomycetes</taxon>
        <taxon>Micrococcales</taxon>
        <taxon>Demequinaceae</taxon>
        <taxon>Demequina</taxon>
    </lineage>
</organism>
<keyword evidence="6 11" id="KW-0067">ATP-binding</keyword>
<feature type="domain" description="ABC transporter" evidence="10">
    <location>
        <begin position="5"/>
        <end position="241"/>
    </location>
</feature>
<dbReference type="Gene3D" id="3.40.50.300">
    <property type="entry name" value="P-loop containing nucleotide triphosphate hydrolases"/>
    <property type="match status" value="1"/>
</dbReference>
<evidence type="ECO:0000313" key="12">
    <source>
        <dbReference type="Proteomes" id="UP001172738"/>
    </source>
</evidence>
<dbReference type="PANTHER" id="PTHR42771">
    <property type="entry name" value="IRON(3+)-HYDROXAMATE IMPORT ATP-BINDING PROTEIN FHUC"/>
    <property type="match status" value="1"/>
</dbReference>
<keyword evidence="3" id="KW-1003">Cell membrane</keyword>
<dbReference type="InterPro" id="IPR003439">
    <property type="entry name" value="ABC_transporter-like_ATP-bd"/>
</dbReference>
<keyword evidence="7" id="KW-0408">Iron</keyword>
<dbReference type="SUPFAM" id="SSF52540">
    <property type="entry name" value="P-loop containing nucleoside triphosphate hydrolases"/>
    <property type="match status" value="1"/>
</dbReference>
<proteinExistence type="predicted"/>
<dbReference type="SMART" id="SM00382">
    <property type="entry name" value="AAA"/>
    <property type="match status" value="1"/>
</dbReference>
<sequence length="269" mass="28862">MTPTLKTSEAVIGYGGPPIVRGVDVEIPDGQITAIIGPNGCGKSTLLRALARLLTPTEGTVLLDGTDIHRIPTREVARRVGLLPQSPIAPAGITVRELVARGRTPHQKVLRPWSPEDETAVMSALHSTQLTDIADESVDQLSGGQRQRAWIAMALAQDTPVMLLDEPTTYLDIAHQYEVLDLLHRLHHRQARTIVMVVHDLHQAARYAHHVIAMSEGEVAASGAPSEVLTEQLVSSVFGLDVRVLTDPVTGTPVVIPAHSPGGHDADPT</sequence>
<dbReference type="Proteomes" id="UP001172738">
    <property type="component" value="Unassembled WGS sequence"/>
</dbReference>
<dbReference type="GO" id="GO:0005524">
    <property type="term" value="F:ATP binding"/>
    <property type="evidence" value="ECO:0007669"/>
    <property type="project" value="UniProtKB-KW"/>
</dbReference>
<evidence type="ECO:0000313" key="11">
    <source>
        <dbReference type="EMBL" id="MDN4474081.1"/>
    </source>
</evidence>
<evidence type="ECO:0000256" key="8">
    <source>
        <dbReference type="ARBA" id="ARBA00023065"/>
    </source>
</evidence>
<keyword evidence="12" id="KW-1185">Reference proteome</keyword>
<accession>A0ABT8G4L1</accession>
<keyword evidence="8" id="KW-0406">Ion transport</keyword>
<evidence type="ECO:0000256" key="5">
    <source>
        <dbReference type="ARBA" id="ARBA00022741"/>
    </source>
</evidence>
<comment type="subcellular location">
    <subcellularLocation>
        <location evidence="1">Cell membrane</location>
        <topology evidence="1">Peripheral membrane protein</topology>
    </subcellularLocation>
</comment>
<dbReference type="Pfam" id="PF00005">
    <property type="entry name" value="ABC_tran"/>
    <property type="match status" value="1"/>
</dbReference>
<keyword evidence="2" id="KW-0813">Transport</keyword>
<dbReference type="EMBL" id="JAUHPV010000011">
    <property type="protein sequence ID" value="MDN4474081.1"/>
    <property type="molecule type" value="Genomic_DNA"/>
</dbReference>
<evidence type="ECO:0000256" key="1">
    <source>
        <dbReference type="ARBA" id="ARBA00004202"/>
    </source>
</evidence>
<evidence type="ECO:0000256" key="4">
    <source>
        <dbReference type="ARBA" id="ARBA00022496"/>
    </source>
</evidence>
<evidence type="ECO:0000256" key="7">
    <source>
        <dbReference type="ARBA" id="ARBA00023004"/>
    </source>
</evidence>
<dbReference type="InterPro" id="IPR051535">
    <property type="entry name" value="Siderophore_ABC-ATPase"/>
</dbReference>
<evidence type="ECO:0000259" key="10">
    <source>
        <dbReference type="PROSITE" id="PS50893"/>
    </source>
</evidence>
<evidence type="ECO:0000256" key="2">
    <source>
        <dbReference type="ARBA" id="ARBA00022448"/>
    </source>
</evidence>
<name>A0ABT8G4L1_9MICO</name>
<evidence type="ECO:0000256" key="9">
    <source>
        <dbReference type="ARBA" id="ARBA00023136"/>
    </source>
</evidence>
<reference evidence="11" key="1">
    <citation type="submission" date="2023-06" db="EMBL/GenBank/DDBJ databases">
        <title>SYSU T00b26.</title>
        <authorList>
            <person name="Gao L."/>
            <person name="Fang B.-Z."/>
            <person name="Li W.-J."/>
        </authorList>
    </citation>
    <scope>NUCLEOTIDE SEQUENCE</scope>
    <source>
        <strain evidence="11">SYSU T00b26</strain>
    </source>
</reference>
<dbReference type="InterPro" id="IPR027417">
    <property type="entry name" value="P-loop_NTPase"/>
</dbReference>
<keyword evidence="4" id="KW-0410">Iron transport</keyword>
<evidence type="ECO:0000256" key="3">
    <source>
        <dbReference type="ARBA" id="ARBA00022475"/>
    </source>
</evidence>
<dbReference type="InterPro" id="IPR017871">
    <property type="entry name" value="ABC_transporter-like_CS"/>
</dbReference>